<dbReference type="EMBL" id="BJML01000002">
    <property type="protein sequence ID" value="GEB44984.1"/>
    <property type="molecule type" value="Genomic_DNA"/>
</dbReference>
<dbReference type="RefSeq" id="WP_141375957.1">
    <property type="nucleotide sequence ID" value="NZ_BJML01000002.1"/>
</dbReference>
<dbReference type="Proteomes" id="UP000319525">
    <property type="component" value="Unassembled WGS sequence"/>
</dbReference>
<sequence>MRVRSTAAALVAVIVALLLPGAAAIAAPPSGGVRADPLSDALTAPLLADCSSITDNGRGYARLHGVDLCGADTTPPSEPLRTEAVGGEECGSATLSMTSRGGGLAAIDWRVSSETGPIVAVELDLAFASHSGGEMRHFSDRSPSVHAHDGTVAFLGAGRATATLSGSVETFTATCRIVPASVRILVR</sequence>
<feature type="chain" id="PRO_5021321493" evidence="1">
    <location>
        <begin position="27"/>
        <end position="187"/>
    </location>
</feature>
<dbReference type="AlphaFoldDB" id="A0A4Y3QIF4"/>
<evidence type="ECO:0000313" key="2">
    <source>
        <dbReference type="EMBL" id="GEB44984.1"/>
    </source>
</evidence>
<comment type="caution">
    <text evidence="2">The sequence shown here is derived from an EMBL/GenBank/DDBJ whole genome shotgun (WGS) entry which is preliminary data.</text>
</comment>
<accession>A0A4Y3QIF4</accession>
<protein>
    <submittedName>
        <fullName evidence="2">Uncharacterized protein</fullName>
    </submittedName>
</protein>
<dbReference type="OrthoDB" id="5080725at2"/>
<evidence type="ECO:0000313" key="3">
    <source>
        <dbReference type="Proteomes" id="UP000319525"/>
    </source>
</evidence>
<dbReference type="GeneID" id="57143625"/>
<name>A0A4Y3QIF4_MICTE</name>
<proteinExistence type="predicted"/>
<organism evidence="2 3">
    <name type="scientific">Microbacterium testaceum</name>
    <name type="common">Aureobacterium testaceum</name>
    <name type="synonym">Brevibacterium testaceum</name>
    <dbReference type="NCBI Taxonomy" id="2033"/>
    <lineage>
        <taxon>Bacteria</taxon>
        <taxon>Bacillati</taxon>
        <taxon>Actinomycetota</taxon>
        <taxon>Actinomycetes</taxon>
        <taxon>Micrococcales</taxon>
        <taxon>Microbacteriaceae</taxon>
        <taxon>Microbacterium</taxon>
    </lineage>
</organism>
<feature type="signal peptide" evidence="1">
    <location>
        <begin position="1"/>
        <end position="26"/>
    </location>
</feature>
<evidence type="ECO:0000256" key="1">
    <source>
        <dbReference type="SAM" id="SignalP"/>
    </source>
</evidence>
<gene>
    <name evidence="2" type="ORF">MTE01_09290</name>
</gene>
<keyword evidence="1" id="KW-0732">Signal</keyword>
<reference evidence="2 3" key="1">
    <citation type="submission" date="2019-06" db="EMBL/GenBank/DDBJ databases">
        <title>Whole genome shotgun sequence of Microbacterium testaceum NBRC 12675.</title>
        <authorList>
            <person name="Hosoyama A."/>
            <person name="Uohara A."/>
            <person name="Ohji S."/>
            <person name="Ichikawa N."/>
        </authorList>
    </citation>
    <scope>NUCLEOTIDE SEQUENCE [LARGE SCALE GENOMIC DNA]</scope>
    <source>
        <strain evidence="2 3">NBRC 12675</strain>
    </source>
</reference>